<proteinExistence type="predicted"/>
<accession>A0A2G8XN09</accession>
<evidence type="ECO:0000256" key="1">
    <source>
        <dbReference type="SAM" id="MobiDB-lite"/>
    </source>
</evidence>
<organism evidence="2 3">
    <name type="scientific">Toxoplasma gondii COUG</name>
    <dbReference type="NCBI Taxonomy" id="1074873"/>
    <lineage>
        <taxon>Eukaryota</taxon>
        <taxon>Sar</taxon>
        <taxon>Alveolata</taxon>
        <taxon>Apicomplexa</taxon>
        <taxon>Conoidasida</taxon>
        <taxon>Coccidia</taxon>
        <taxon>Eucoccidiorida</taxon>
        <taxon>Eimeriorina</taxon>
        <taxon>Sarcocystidae</taxon>
        <taxon>Toxoplasma</taxon>
    </lineage>
</organism>
<dbReference type="EMBL" id="AGQR02003621">
    <property type="protein sequence ID" value="PIL96407.1"/>
    <property type="molecule type" value="Genomic_DNA"/>
</dbReference>
<dbReference type="AlphaFoldDB" id="A0A2G8XN09"/>
<protein>
    <submittedName>
        <fullName evidence="2">Uncharacterized protein</fullName>
    </submittedName>
</protein>
<name>A0A2G8XN09_TOXGO</name>
<gene>
    <name evidence="2" type="ORF">TGCOUG_275990B</name>
</gene>
<feature type="region of interest" description="Disordered" evidence="1">
    <location>
        <begin position="247"/>
        <end position="295"/>
    </location>
</feature>
<reference evidence="2 3" key="1">
    <citation type="journal article" date="2016" name="Nat. Commun.">
        <title>Local admixture of amplified and diversified secreted pathogenesis determinants shapes mosaic Toxoplasma gondii genomes.</title>
        <authorList>
            <person name="Lorenzi H."/>
            <person name="Khan A."/>
            <person name="Behnke M.S."/>
            <person name="Namasivayam S."/>
            <person name="Swapna L.S."/>
            <person name="Hadjithomas M."/>
            <person name="Karamycheva S."/>
            <person name="Pinney D."/>
            <person name="Brunk B.P."/>
            <person name="Ajioka J.W."/>
            <person name="Ajzenberg D."/>
            <person name="Boothroyd J.C."/>
            <person name="Boyle J.P."/>
            <person name="Darde M.L."/>
            <person name="Diaz-Miranda M.A."/>
            <person name="Dubey J.P."/>
            <person name="Fritz H.M."/>
            <person name="Gennari S.M."/>
            <person name="Gregory B.D."/>
            <person name="Kim K."/>
            <person name="Saeij J.P."/>
            <person name="Su C."/>
            <person name="White M.W."/>
            <person name="Zhu X.Q."/>
            <person name="Howe D.K."/>
            <person name="Rosenthal B.M."/>
            <person name="Grigg M.E."/>
            <person name="Parkinson J."/>
            <person name="Liu L."/>
            <person name="Kissinger J.C."/>
            <person name="Roos D.S."/>
            <person name="Sibley L.D."/>
        </authorList>
    </citation>
    <scope>NUCLEOTIDE SEQUENCE [LARGE SCALE GENOMIC DNA]</scope>
    <source>
        <strain evidence="2 3">COUG</strain>
    </source>
</reference>
<evidence type="ECO:0000313" key="2">
    <source>
        <dbReference type="EMBL" id="PIL96407.1"/>
    </source>
</evidence>
<sequence length="295" mass="32151">MVERNRLQTRCLGGKSLRCSGELAAASAAEEPFAAASAALTLSLAIRKPRDSSAGLPRAEALARPQDLAASQALLAARLETAYLRSDRLPARRPAPLSRLLSAQSHLPSFLPSTFSCGLEPSSLAPLRREETNSFRKKKPGLAAAQSSFSVRGRCQGLSLPAEAPRQCEAPLCRLVHGRDRFPRGCIPARIPQAFQKTTAAAFRRFRLAVSDRLCLFLRSSSRRARVPRLSRCQTTAARTRRSFLASEAKYRPEGLPASPGESAKKPPASARQACRPRREAARSAAQDLFRGRRQ</sequence>
<comment type="caution">
    <text evidence="2">The sequence shown here is derived from an EMBL/GenBank/DDBJ whole genome shotgun (WGS) entry which is preliminary data.</text>
</comment>
<dbReference type="Proteomes" id="UP000236343">
    <property type="component" value="Unassembled WGS sequence"/>
</dbReference>
<evidence type="ECO:0000313" key="3">
    <source>
        <dbReference type="Proteomes" id="UP000236343"/>
    </source>
</evidence>
<dbReference type="VEuPathDB" id="ToxoDB:TGCOUG_275990B"/>